<keyword evidence="9" id="KW-0479">Metal-binding</keyword>
<dbReference type="EMBL" id="BK013840">
    <property type="protein sequence ID" value="DAD51515.1"/>
    <property type="molecule type" value="Genomic_RNA"/>
</dbReference>
<dbReference type="RefSeq" id="YP_010768861.1">
    <property type="nucleotide sequence ID" value="NC_073810.1"/>
</dbReference>
<dbReference type="GeneID" id="80397071"/>
<keyword evidence="5" id="KW-0547">Nucleotide-binding</keyword>
<feature type="binding site" evidence="9">
    <location>
        <position position="293"/>
    </location>
    <ligand>
        <name>Mg(2+)</name>
        <dbReference type="ChEBI" id="CHEBI:18420"/>
        <label>2</label>
    </ligand>
</feature>
<feature type="binding site" evidence="9">
    <location>
        <position position="292"/>
    </location>
    <ligand>
        <name>Mg(2+)</name>
        <dbReference type="ChEBI" id="CHEBI:18420"/>
        <label>2</label>
    </ligand>
</feature>
<evidence type="ECO:0000313" key="11">
    <source>
        <dbReference type="EMBL" id="DAD51515.1"/>
    </source>
</evidence>
<dbReference type="Proteomes" id="UP000678999">
    <property type="component" value="Segment"/>
</dbReference>
<dbReference type="EC" id="2.7.7.48" evidence="1"/>
<evidence type="ECO:0000256" key="4">
    <source>
        <dbReference type="ARBA" id="ARBA00022695"/>
    </source>
</evidence>
<evidence type="ECO:0000256" key="6">
    <source>
        <dbReference type="ARBA" id="ARBA00022953"/>
    </source>
</evidence>
<dbReference type="InterPro" id="IPR005093">
    <property type="entry name" value="RNArep_beta"/>
</dbReference>
<gene>
    <name evidence="11" type="primary">Gephyllon.2_11_4</name>
</gene>
<evidence type="ECO:0000313" key="12">
    <source>
        <dbReference type="Proteomes" id="UP000678999"/>
    </source>
</evidence>
<keyword evidence="9" id="KW-0460">Magnesium</keyword>
<dbReference type="InterPro" id="IPR043502">
    <property type="entry name" value="DNA/RNA_pol_sf"/>
</dbReference>
<evidence type="ECO:0000256" key="7">
    <source>
        <dbReference type="ARBA" id="ARBA00030248"/>
    </source>
</evidence>
<proteinExistence type="predicted"/>
<evidence type="ECO:0000256" key="3">
    <source>
        <dbReference type="ARBA" id="ARBA00022679"/>
    </source>
</evidence>
<dbReference type="PROSITE" id="PS50522">
    <property type="entry name" value="RDRP_PHAGE"/>
    <property type="match status" value="1"/>
</dbReference>
<dbReference type="SUPFAM" id="SSF56672">
    <property type="entry name" value="DNA/RNA polymerases"/>
    <property type="match status" value="1"/>
</dbReference>
<evidence type="ECO:0000256" key="8">
    <source>
        <dbReference type="ARBA" id="ARBA00048744"/>
    </source>
</evidence>
<comment type="cofactor">
    <cofactor evidence="9">
        <name>Mg(2+)</name>
        <dbReference type="ChEBI" id="CHEBI:18420"/>
    </cofactor>
    <text evidence="9">Binds 2 Mg(2+) per subunit.</text>
</comment>
<feature type="domain" description="RdRp catalytic" evidence="10">
    <location>
        <begin position="186"/>
        <end position="324"/>
    </location>
</feature>
<keyword evidence="4" id="KW-0548">Nucleotidyltransferase</keyword>
<dbReference type="GO" id="GO:0039694">
    <property type="term" value="P:viral RNA genome replication"/>
    <property type="evidence" value="ECO:0007669"/>
    <property type="project" value="InterPro"/>
</dbReference>
<dbReference type="KEGG" id="vg:80397071"/>
<dbReference type="InterPro" id="IPR007096">
    <property type="entry name" value="RNA-dir_Rpol_cat_phage"/>
</dbReference>
<dbReference type="Pfam" id="PF03431">
    <property type="entry name" value="RNA_replicase_B"/>
    <property type="match status" value="1"/>
</dbReference>
<evidence type="ECO:0000256" key="9">
    <source>
        <dbReference type="PIRSR" id="PIRSR605093-1"/>
    </source>
</evidence>
<keyword evidence="6" id="KW-0693">Viral RNA replication</keyword>
<evidence type="ECO:0000256" key="1">
    <source>
        <dbReference type="ARBA" id="ARBA00012494"/>
    </source>
</evidence>
<evidence type="ECO:0000256" key="5">
    <source>
        <dbReference type="ARBA" id="ARBA00022741"/>
    </source>
</evidence>
<feature type="non-terminal residue" evidence="11">
    <location>
        <position position="520"/>
    </location>
</feature>
<dbReference type="GO" id="GO:0003968">
    <property type="term" value="F:RNA-directed RNA polymerase activity"/>
    <property type="evidence" value="ECO:0007669"/>
    <property type="project" value="UniProtKB-KW"/>
</dbReference>
<keyword evidence="2 11" id="KW-0696">RNA-directed RNA polymerase</keyword>
<dbReference type="GO" id="GO:0000166">
    <property type="term" value="F:nucleotide binding"/>
    <property type="evidence" value="ECO:0007669"/>
    <property type="project" value="UniProtKB-KW"/>
</dbReference>
<feature type="binding site" evidence="9">
    <location>
        <position position="201"/>
    </location>
    <ligand>
        <name>Mg(2+)</name>
        <dbReference type="ChEBI" id="CHEBI:18420"/>
        <label>2</label>
    </ligand>
</feature>
<sequence>MTADSDKDAKAAKKFLHSNSLCRNWVLNTQHSGDEVLIGCLRREVDDFLHPSGEPLVGSIEEIFNLGRSGPGASLGANGVDFYSKFFSSKLTATSFEVYYQYAELCAKHPIWGNAEFNRLLAYGLPDIVLESRVTFVPKDLTQTRSICTEPSVNMFFQLGLGEILTSRLRSHFGVSLSRQPQQNVKLARKGSRDGSVVTIDLESASDSLSLNLCGYLFPGWFNDLLDMYRTPATVMQGQRVELGMVSTMGNGFTFPLQTMLFSCVVRAVASSMGVRLGRASSRNPQWGVFGDDIICPTEMSDRVVRLLRLIGFRVNSEKSYTERWGRFRESCGGDYYYGRNVRGVYVKHLSTPQSRYVAINLLNEWSARWQIPLPRAVGYLQDSVRHLAVPISAPIDSGIRLPQNLLLNRYGIWASSSRDRFLYRYWQAWVPSIRVREDRLDLPRGIRLRGRVYNPSGLYFAFLGGFILDSRIPIALKQGERPRYRMKTAVAPFWGPTVEQVRSHAPGFWGWFETIVPLN</sequence>
<evidence type="ECO:0000256" key="2">
    <source>
        <dbReference type="ARBA" id="ARBA00022484"/>
    </source>
</evidence>
<reference evidence="11" key="1">
    <citation type="submission" date="2020-09" db="EMBL/GenBank/DDBJ databases">
        <title>Leviviricetes taxonomy.</title>
        <authorList>
            <person name="Stockdale S.R."/>
            <person name="Callanan J."/>
            <person name="Adriaenssens E.M."/>
            <person name="Kuhn J.H."/>
            <person name="Rumnieks J."/>
            <person name="Shkoporov A."/>
            <person name="Draper L.A."/>
            <person name="Ross P."/>
            <person name="Hill C."/>
        </authorList>
    </citation>
    <scope>NUCLEOTIDE SEQUENCE</scope>
</reference>
<keyword evidence="12" id="KW-1185">Reference proteome</keyword>
<comment type="catalytic activity">
    <reaction evidence="8">
        <text>RNA(n) + a ribonucleoside 5'-triphosphate = RNA(n+1) + diphosphate</text>
        <dbReference type="Rhea" id="RHEA:21248"/>
        <dbReference type="Rhea" id="RHEA-COMP:14527"/>
        <dbReference type="Rhea" id="RHEA-COMP:17342"/>
        <dbReference type="ChEBI" id="CHEBI:33019"/>
        <dbReference type="ChEBI" id="CHEBI:61557"/>
        <dbReference type="ChEBI" id="CHEBI:140395"/>
        <dbReference type="EC" id="2.7.7.48"/>
    </reaction>
</comment>
<evidence type="ECO:0000259" key="10">
    <source>
        <dbReference type="PROSITE" id="PS50522"/>
    </source>
</evidence>
<name>A0A8S5L205_9VIRU</name>
<keyword evidence="3" id="KW-0808">Transferase</keyword>
<organism evidence="11 12">
    <name type="scientific">ssRNA phage Gephyllon.2_11</name>
    <dbReference type="NCBI Taxonomy" id="2786138"/>
    <lineage>
        <taxon>Viruses</taxon>
        <taxon>Riboviria</taxon>
        <taxon>Orthornavirae</taxon>
        <taxon>Lenarviricota</taxon>
        <taxon>Leviviricetes</taxon>
        <taxon>Norzivirales</taxon>
        <taxon>Atkinsviridae</taxon>
        <taxon>Lobdovirus</taxon>
        <taxon>Lobdovirus chorovivens</taxon>
    </lineage>
</organism>
<protein>
    <recommendedName>
        <fullName evidence="1">RNA-directed RNA polymerase</fullName>
        <ecNumber evidence="1">2.7.7.48</ecNumber>
    </recommendedName>
    <alternativeName>
        <fullName evidence="7">RNA replicase beta chain</fullName>
    </alternativeName>
</protein>
<dbReference type="GO" id="GO:0046872">
    <property type="term" value="F:metal ion binding"/>
    <property type="evidence" value="ECO:0007669"/>
    <property type="project" value="UniProtKB-KW"/>
</dbReference>
<accession>A0A8S5L205</accession>